<evidence type="ECO:0000256" key="1">
    <source>
        <dbReference type="ARBA" id="ARBA00022603"/>
    </source>
</evidence>
<feature type="binding site" evidence="5">
    <location>
        <position position="33"/>
    </location>
    <ligand>
        <name>S-adenosyl-L-methionine</name>
        <dbReference type="ChEBI" id="CHEBI:59789"/>
    </ligand>
</feature>
<keyword evidence="3 5" id="KW-0949">S-adenosyl-L-methionine</keyword>
<dbReference type="AlphaFoldDB" id="I3TDT1"/>
<keyword evidence="4 5" id="KW-0694">RNA-binding</keyword>
<keyword evidence="8" id="KW-1185">Reference proteome</keyword>
<feature type="binding site" evidence="5">
    <location>
        <position position="31"/>
    </location>
    <ligand>
        <name>S-adenosyl-L-methionine</name>
        <dbReference type="ChEBI" id="CHEBI:59789"/>
    </ligand>
</feature>
<dbReference type="PANTHER" id="PTHR11727">
    <property type="entry name" value="DIMETHYLADENOSINE TRANSFERASE"/>
    <property type="match status" value="1"/>
</dbReference>
<evidence type="ECO:0000313" key="8">
    <source>
        <dbReference type="Proteomes" id="UP000005270"/>
    </source>
</evidence>
<protein>
    <submittedName>
        <fullName evidence="7">Ribosomal RNA adenine methylase transferase</fullName>
    </submittedName>
</protein>
<keyword evidence="2 5" id="KW-0808">Transferase</keyword>
<dbReference type="CDD" id="cd02440">
    <property type="entry name" value="AdoMet_MTases"/>
    <property type="match status" value="1"/>
</dbReference>
<feature type="binding site" evidence="5">
    <location>
        <position position="102"/>
    </location>
    <ligand>
        <name>S-adenosyl-L-methionine</name>
        <dbReference type="ChEBI" id="CHEBI:59789"/>
    </ligand>
</feature>
<dbReference type="Gene3D" id="3.40.50.150">
    <property type="entry name" value="Vaccinia Virus protein VP39"/>
    <property type="match status" value="1"/>
</dbReference>
<dbReference type="InterPro" id="IPR029063">
    <property type="entry name" value="SAM-dependent_MTases_sf"/>
</dbReference>
<gene>
    <name evidence="7" type="ordered locus">TCELL_0494</name>
</gene>
<dbReference type="SMART" id="SM00650">
    <property type="entry name" value="rADc"/>
    <property type="match status" value="1"/>
</dbReference>
<evidence type="ECO:0000256" key="2">
    <source>
        <dbReference type="ARBA" id="ARBA00022679"/>
    </source>
</evidence>
<evidence type="ECO:0000256" key="3">
    <source>
        <dbReference type="ARBA" id="ARBA00022691"/>
    </source>
</evidence>
<feature type="domain" description="Ribosomal RNA adenine methylase transferase N-terminal" evidence="6">
    <location>
        <begin position="38"/>
        <end position="200"/>
    </location>
</feature>
<dbReference type="SUPFAM" id="SSF53335">
    <property type="entry name" value="S-adenosyl-L-methionine-dependent methyltransferases"/>
    <property type="match status" value="1"/>
</dbReference>
<dbReference type="HOGENOM" id="CLU_041220_0_1_2"/>
<dbReference type="InterPro" id="IPR020598">
    <property type="entry name" value="rRNA_Ade_methylase_Trfase_N"/>
</dbReference>
<evidence type="ECO:0000259" key="6">
    <source>
        <dbReference type="SMART" id="SM00650"/>
    </source>
</evidence>
<sequence>MDPDSFRAVFKRVVEKVKSSRVKLRKSLSQHITASPRVVDWVLESVDESAVTLEVGSGTGILTYFLCRAVKAPVLAVEIDSVFADLSREVVRCRNAVVLVGDVLDLEITAHQVVSSVPYAISGRLLSKIARSNSVRRAVLILQREVVDRMLSSPGEDAYGRLSVLVRLLFDVTPGPLFHSTEFYPRPKVESRGVVLVRKRMYDDEVALVEELTRAIFPFRRKIVGGVVERLFKVSREELGRIGLNWSTRVYELSEGELLRLAVYLRSRGIL</sequence>
<accession>I3TDT1</accession>
<evidence type="ECO:0000313" key="7">
    <source>
        <dbReference type="EMBL" id="AFK50919.1"/>
    </source>
</evidence>
<dbReference type="InParanoid" id="I3TDT1"/>
<comment type="similarity">
    <text evidence="5">Belongs to the class I-like SAM-binding methyltransferase superfamily. rRNA adenine N(6)-methyltransferase family.</text>
</comment>
<dbReference type="STRING" id="1184251.TCELL_0494"/>
<proteinExistence type="inferred from homology"/>
<dbReference type="eggNOG" id="arCOG04131">
    <property type="taxonomic scope" value="Archaea"/>
</dbReference>
<dbReference type="GO" id="GO:0003723">
    <property type="term" value="F:RNA binding"/>
    <property type="evidence" value="ECO:0007669"/>
    <property type="project" value="UniProtKB-UniRule"/>
</dbReference>
<feature type="binding site" evidence="5">
    <location>
        <position position="56"/>
    </location>
    <ligand>
        <name>S-adenosyl-L-methionine</name>
        <dbReference type="ChEBI" id="CHEBI:59789"/>
    </ligand>
</feature>
<feature type="binding site" evidence="5">
    <location>
        <position position="116"/>
    </location>
    <ligand>
        <name>S-adenosyl-L-methionine</name>
        <dbReference type="ChEBI" id="CHEBI:59789"/>
    </ligand>
</feature>
<dbReference type="FunCoup" id="I3TDT1">
    <property type="interactions" value="3"/>
</dbReference>
<dbReference type="GO" id="GO:0000179">
    <property type="term" value="F:rRNA (adenine-N6,N6-)-dimethyltransferase activity"/>
    <property type="evidence" value="ECO:0007669"/>
    <property type="project" value="UniProtKB-UniRule"/>
</dbReference>
<dbReference type="Pfam" id="PF00398">
    <property type="entry name" value="RrnaAD"/>
    <property type="match status" value="1"/>
</dbReference>
<dbReference type="KEGG" id="thg:TCELL_0494"/>
<evidence type="ECO:0000256" key="4">
    <source>
        <dbReference type="ARBA" id="ARBA00022884"/>
    </source>
</evidence>
<name>I3TDT1_THEC1</name>
<dbReference type="InterPro" id="IPR001737">
    <property type="entry name" value="KsgA/Erm"/>
</dbReference>
<organism evidence="7 8">
    <name type="scientific">Thermogladius calderae (strain DSM 22663 / VKM B-2946 / 1633)</name>
    <dbReference type="NCBI Taxonomy" id="1184251"/>
    <lineage>
        <taxon>Archaea</taxon>
        <taxon>Thermoproteota</taxon>
        <taxon>Thermoprotei</taxon>
        <taxon>Desulfurococcales</taxon>
        <taxon>Desulfurococcaceae</taxon>
        <taxon>Thermogladius</taxon>
    </lineage>
</organism>
<evidence type="ECO:0000256" key="5">
    <source>
        <dbReference type="PROSITE-ProRule" id="PRU01026"/>
    </source>
</evidence>
<dbReference type="PROSITE" id="PS51689">
    <property type="entry name" value="SAM_RNA_A_N6_MT"/>
    <property type="match status" value="1"/>
</dbReference>
<dbReference type="PANTHER" id="PTHR11727:SF7">
    <property type="entry name" value="DIMETHYLADENOSINE TRANSFERASE-RELATED"/>
    <property type="match status" value="1"/>
</dbReference>
<reference evidence="7 8" key="1">
    <citation type="journal article" date="2012" name="J. Bacteriol.">
        <title>Complete genome sequence of the hyperthermophilic cellulolytic Crenarchaeon 'Thermogladius cellulolyticus' 1633.</title>
        <authorList>
            <person name="Mardanov A.V."/>
            <person name="Kochetkova T.V."/>
            <person name="Beletsky A.V."/>
            <person name="Bonch-Osmolovskaya E.A."/>
            <person name="Ravin N.V."/>
            <person name="Skryabin K.G."/>
        </authorList>
    </citation>
    <scope>NUCLEOTIDE SEQUENCE [LARGE SCALE GENOMIC DNA]</scope>
    <source>
        <strain evidence="8">DSM 22663 / VKM B-2946 / 1633</strain>
    </source>
</reference>
<feature type="binding site" evidence="5">
    <location>
        <position position="78"/>
    </location>
    <ligand>
        <name>S-adenosyl-L-methionine</name>
        <dbReference type="ChEBI" id="CHEBI:59789"/>
    </ligand>
</feature>
<dbReference type="EMBL" id="CP003531">
    <property type="protein sequence ID" value="AFK50919.1"/>
    <property type="molecule type" value="Genomic_DNA"/>
</dbReference>
<keyword evidence="1 5" id="KW-0489">Methyltransferase</keyword>
<dbReference type="Proteomes" id="UP000005270">
    <property type="component" value="Chromosome"/>
</dbReference>